<dbReference type="SUPFAM" id="SSF46689">
    <property type="entry name" value="Homeodomain-like"/>
    <property type="match status" value="1"/>
</dbReference>
<gene>
    <name evidence="1" type="ORF">M404DRAFT_169931</name>
</gene>
<evidence type="ECO:0000313" key="2">
    <source>
        <dbReference type="Proteomes" id="UP000054217"/>
    </source>
</evidence>
<dbReference type="Proteomes" id="UP000054217">
    <property type="component" value="Unassembled WGS sequence"/>
</dbReference>
<protein>
    <recommendedName>
        <fullName evidence="3">Winged helix-turn helix domain-containing protein</fullName>
    </recommendedName>
</protein>
<accession>A0A0C3MYC1</accession>
<evidence type="ECO:0008006" key="3">
    <source>
        <dbReference type="Google" id="ProtNLM"/>
    </source>
</evidence>
<sequence length="166" mass="18922">QTTTSIAISLDMPLQVVQRVLKTYRETGEVVNEQQMDGRIPLMSETAVEFMLALLEHSPDLYLEEIQQQLLLLHNIEVSIATIWHTLKHLGLSSKKLSRIASEHSEEARHEFTMAIGEDSPDHIVCIDESTVNVLTTFRLNGWSHSSMQAHKHCNFIHGTRYVFSI</sequence>
<reference evidence="1 2" key="1">
    <citation type="submission" date="2014-04" db="EMBL/GenBank/DDBJ databases">
        <authorList>
            <consortium name="DOE Joint Genome Institute"/>
            <person name="Kuo A."/>
            <person name="Kohler A."/>
            <person name="Costa M.D."/>
            <person name="Nagy L.G."/>
            <person name="Floudas D."/>
            <person name="Copeland A."/>
            <person name="Barry K.W."/>
            <person name="Cichocki N."/>
            <person name="Veneault-Fourrey C."/>
            <person name="LaButti K."/>
            <person name="Lindquist E.A."/>
            <person name="Lipzen A."/>
            <person name="Lundell T."/>
            <person name="Morin E."/>
            <person name="Murat C."/>
            <person name="Sun H."/>
            <person name="Tunlid A."/>
            <person name="Henrissat B."/>
            <person name="Grigoriev I.V."/>
            <person name="Hibbett D.S."/>
            <person name="Martin F."/>
            <person name="Nordberg H.P."/>
            <person name="Cantor M.N."/>
            <person name="Hua S.X."/>
        </authorList>
    </citation>
    <scope>NUCLEOTIDE SEQUENCE [LARGE SCALE GENOMIC DNA]</scope>
    <source>
        <strain evidence="1 2">Marx 270</strain>
    </source>
</reference>
<dbReference type="EMBL" id="KN832129">
    <property type="protein sequence ID" value="KIN93869.1"/>
    <property type="molecule type" value="Genomic_DNA"/>
</dbReference>
<dbReference type="AlphaFoldDB" id="A0A0C3MYC1"/>
<keyword evidence="2" id="KW-1185">Reference proteome</keyword>
<dbReference type="InterPro" id="IPR009057">
    <property type="entry name" value="Homeodomain-like_sf"/>
</dbReference>
<feature type="non-terminal residue" evidence="1">
    <location>
        <position position="1"/>
    </location>
</feature>
<name>A0A0C3MYC1_PISTI</name>
<dbReference type="STRING" id="870435.A0A0C3MYC1"/>
<dbReference type="PANTHER" id="PTHR48472:SF1">
    <property type="entry name" value="TC1-LIKE TRANSPOSASE DDE DOMAIN-CONTAINING PROTEIN"/>
    <property type="match status" value="1"/>
</dbReference>
<dbReference type="PANTHER" id="PTHR48472">
    <property type="entry name" value="TC1-LIKE TRANSPOSASE DDE DOMAIN-CONTAINING PROTEIN"/>
    <property type="match status" value="1"/>
</dbReference>
<organism evidence="1 2">
    <name type="scientific">Pisolithus tinctorius Marx 270</name>
    <dbReference type="NCBI Taxonomy" id="870435"/>
    <lineage>
        <taxon>Eukaryota</taxon>
        <taxon>Fungi</taxon>
        <taxon>Dikarya</taxon>
        <taxon>Basidiomycota</taxon>
        <taxon>Agaricomycotina</taxon>
        <taxon>Agaricomycetes</taxon>
        <taxon>Agaricomycetidae</taxon>
        <taxon>Boletales</taxon>
        <taxon>Sclerodermatineae</taxon>
        <taxon>Pisolithaceae</taxon>
        <taxon>Pisolithus</taxon>
    </lineage>
</organism>
<dbReference type="InParanoid" id="A0A0C3MYC1"/>
<dbReference type="OrthoDB" id="2994945at2759"/>
<reference evidence="2" key="2">
    <citation type="submission" date="2015-01" db="EMBL/GenBank/DDBJ databases">
        <title>Evolutionary Origins and Diversification of the Mycorrhizal Mutualists.</title>
        <authorList>
            <consortium name="DOE Joint Genome Institute"/>
            <consortium name="Mycorrhizal Genomics Consortium"/>
            <person name="Kohler A."/>
            <person name="Kuo A."/>
            <person name="Nagy L.G."/>
            <person name="Floudas D."/>
            <person name="Copeland A."/>
            <person name="Barry K.W."/>
            <person name="Cichocki N."/>
            <person name="Veneault-Fourrey C."/>
            <person name="LaButti K."/>
            <person name="Lindquist E.A."/>
            <person name="Lipzen A."/>
            <person name="Lundell T."/>
            <person name="Morin E."/>
            <person name="Murat C."/>
            <person name="Riley R."/>
            <person name="Ohm R."/>
            <person name="Sun H."/>
            <person name="Tunlid A."/>
            <person name="Henrissat B."/>
            <person name="Grigoriev I.V."/>
            <person name="Hibbett D.S."/>
            <person name="Martin F."/>
        </authorList>
    </citation>
    <scope>NUCLEOTIDE SEQUENCE [LARGE SCALE GENOMIC DNA]</scope>
    <source>
        <strain evidence="2">Marx 270</strain>
    </source>
</reference>
<evidence type="ECO:0000313" key="1">
    <source>
        <dbReference type="EMBL" id="KIN93869.1"/>
    </source>
</evidence>
<proteinExistence type="predicted"/>
<dbReference type="HOGENOM" id="CLU_056788_8_0_1"/>